<dbReference type="EMBL" id="MG551494">
    <property type="protein sequence ID" value="QAX91382.1"/>
    <property type="molecule type" value="Genomic_DNA"/>
</dbReference>
<proteinExistence type="inferred from homology"/>
<geneLocation type="mitochondrion" evidence="12"/>
<protein>
    <recommendedName>
        <fullName evidence="3">NADH-ubiquinone oxidoreductase chain 4L</fullName>
    </recommendedName>
    <alternativeName>
        <fullName evidence="9">NADH dehydrogenase subunit 4L</fullName>
    </alternativeName>
</protein>
<evidence type="ECO:0000256" key="1">
    <source>
        <dbReference type="ARBA" id="ARBA00004141"/>
    </source>
</evidence>
<keyword evidence="12" id="KW-0496">Mitochondrion</keyword>
<dbReference type="GO" id="GO:0008137">
    <property type="term" value="F:NADH dehydrogenase (ubiquinone) activity"/>
    <property type="evidence" value="ECO:0007669"/>
    <property type="project" value="UniProtKB-EC"/>
</dbReference>
<evidence type="ECO:0000256" key="6">
    <source>
        <dbReference type="ARBA" id="ARBA00022989"/>
    </source>
</evidence>
<dbReference type="InterPro" id="IPR039428">
    <property type="entry name" value="NUOK/Mnh_C1-like"/>
</dbReference>
<comment type="subcellular location">
    <subcellularLocation>
        <location evidence="1">Membrane</location>
        <topology evidence="1">Multi-pass membrane protein</topology>
    </subcellularLocation>
</comment>
<dbReference type="Gene3D" id="1.10.287.3510">
    <property type="match status" value="1"/>
</dbReference>
<keyword evidence="5" id="KW-1278">Translocase</keyword>
<evidence type="ECO:0000256" key="5">
    <source>
        <dbReference type="ARBA" id="ARBA00022967"/>
    </source>
</evidence>
<comment type="similarity">
    <text evidence="2">Belongs to the complex I subunit 4L family.</text>
</comment>
<evidence type="ECO:0000313" key="12">
    <source>
        <dbReference type="EMBL" id="QAX91382.1"/>
    </source>
</evidence>
<dbReference type="AlphaFoldDB" id="A0A411ATP0"/>
<gene>
    <name evidence="12" type="primary">nad4l</name>
</gene>
<dbReference type="GO" id="GO:0016020">
    <property type="term" value="C:membrane"/>
    <property type="evidence" value="ECO:0007669"/>
    <property type="project" value="UniProtKB-SubCell"/>
</dbReference>
<keyword evidence="7" id="KW-0520">NAD</keyword>
<feature type="transmembrane region" description="Helical" evidence="11">
    <location>
        <begin position="57"/>
        <end position="81"/>
    </location>
</feature>
<evidence type="ECO:0000256" key="2">
    <source>
        <dbReference type="ARBA" id="ARBA00010519"/>
    </source>
</evidence>
<organism evidence="12">
    <name type="scientific">Ombrastacoides huonensis</name>
    <dbReference type="NCBI Taxonomy" id="217112"/>
    <lineage>
        <taxon>Eukaryota</taxon>
        <taxon>Metazoa</taxon>
        <taxon>Ecdysozoa</taxon>
        <taxon>Arthropoda</taxon>
        <taxon>Crustacea</taxon>
        <taxon>Multicrustacea</taxon>
        <taxon>Malacostraca</taxon>
        <taxon>Eumalacostraca</taxon>
        <taxon>Eucarida</taxon>
        <taxon>Decapoda</taxon>
        <taxon>Pleocyemata</taxon>
        <taxon>Astacidea</taxon>
        <taxon>Parastacoidea</taxon>
        <taxon>Parastacidae</taxon>
        <taxon>Ombrastacoides</taxon>
    </lineage>
</organism>
<sequence length="97" mass="10552">MLSWSGTMFLVMSGCGLKAFVSKHKHLLNVLLGLEFIMLSIFGVMSINTSSVGVEGYFVMMFLILVACEGALGLSLLVSIVRSHGSDYFKSFGMLMC</sequence>
<evidence type="ECO:0000256" key="7">
    <source>
        <dbReference type="ARBA" id="ARBA00023027"/>
    </source>
</evidence>
<reference evidence="12" key="1">
    <citation type="submission" date="2017-11" db="EMBL/GenBank/DDBJ databases">
        <title>Complete mitochondrial genome of Ombrastacoides huonensis.</title>
        <authorList>
            <person name="Tan M.H."/>
            <person name="Gan H.M."/>
            <person name="Lee Y.P."/>
            <person name="Austin C.M."/>
        </authorList>
    </citation>
    <scope>NUCLEOTIDE SEQUENCE</scope>
</reference>
<name>A0A411ATP0_9EUCA</name>
<feature type="transmembrane region" description="Helical" evidence="11">
    <location>
        <begin position="27"/>
        <end position="45"/>
    </location>
</feature>
<evidence type="ECO:0000256" key="8">
    <source>
        <dbReference type="ARBA" id="ARBA00023136"/>
    </source>
</evidence>
<evidence type="ECO:0000256" key="10">
    <source>
        <dbReference type="ARBA" id="ARBA00049551"/>
    </source>
</evidence>
<evidence type="ECO:0000256" key="4">
    <source>
        <dbReference type="ARBA" id="ARBA00022692"/>
    </source>
</evidence>
<dbReference type="Pfam" id="PF00420">
    <property type="entry name" value="Oxidored_q2"/>
    <property type="match status" value="1"/>
</dbReference>
<comment type="catalytic activity">
    <reaction evidence="10">
        <text>a ubiquinone + NADH + 5 H(+)(in) = a ubiquinol + NAD(+) + 4 H(+)(out)</text>
        <dbReference type="Rhea" id="RHEA:29091"/>
        <dbReference type="Rhea" id="RHEA-COMP:9565"/>
        <dbReference type="Rhea" id="RHEA-COMP:9566"/>
        <dbReference type="ChEBI" id="CHEBI:15378"/>
        <dbReference type="ChEBI" id="CHEBI:16389"/>
        <dbReference type="ChEBI" id="CHEBI:17976"/>
        <dbReference type="ChEBI" id="CHEBI:57540"/>
        <dbReference type="ChEBI" id="CHEBI:57945"/>
        <dbReference type="EC" id="7.1.1.2"/>
    </reaction>
</comment>
<keyword evidence="4 11" id="KW-0812">Transmembrane</keyword>
<evidence type="ECO:0000256" key="3">
    <source>
        <dbReference type="ARBA" id="ARBA00016612"/>
    </source>
</evidence>
<keyword evidence="8 11" id="KW-0472">Membrane</keyword>
<keyword evidence="6 11" id="KW-1133">Transmembrane helix</keyword>
<evidence type="ECO:0000256" key="9">
    <source>
        <dbReference type="ARBA" id="ARBA00031586"/>
    </source>
</evidence>
<evidence type="ECO:0000256" key="11">
    <source>
        <dbReference type="SAM" id="Phobius"/>
    </source>
</evidence>
<accession>A0A411ATP0</accession>